<dbReference type="GO" id="GO:0005576">
    <property type="term" value="C:extracellular region"/>
    <property type="evidence" value="ECO:0007669"/>
    <property type="project" value="UniProtKB-SubCell"/>
</dbReference>
<dbReference type="GO" id="GO:0004601">
    <property type="term" value="F:peroxidase activity"/>
    <property type="evidence" value="ECO:0007669"/>
    <property type="project" value="InterPro"/>
</dbReference>
<dbReference type="InterPro" id="IPR011049">
    <property type="entry name" value="Serralysin-like_metalloprot_C"/>
</dbReference>
<accession>A0A370HVX8</accession>
<evidence type="ECO:0000313" key="6">
    <source>
        <dbReference type="Proteomes" id="UP000254925"/>
    </source>
</evidence>
<dbReference type="Pfam" id="PF03098">
    <property type="entry name" value="An_peroxidase"/>
    <property type="match status" value="1"/>
</dbReference>
<evidence type="ECO:0000256" key="3">
    <source>
        <dbReference type="ARBA" id="ARBA00023180"/>
    </source>
</evidence>
<evidence type="ECO:0000256" key="4">
    <source>
        <dbReference type="SAM" id="MobiDB-lite"/>
    </source>
</evidence>
<evidence type="ECO:0000256" key="2">
    <source>
        <dbReference type="ARBA" id="ARBA00022525"/>
    </source>
</evidence>
<keyword evidence="3" id="KW-0325">Glycoprotein</keyword>
<dbReference type="Proteomes" id="UP000254925">
    <property type="component" value="Unassembled WGS sequence"/>
</dbReference>
<dbReference type="PANTHER" id="PTHR11475:SF4">
    <property type="entry name" value="CHORION PEROXIDASE"/>
    <property type="match status" value="1"/>
</dbReference>
<gene>
    <name evidence="5" type="ORF">DES45_101388</name>
</gene>
<dbReference type="PRINTS" id="PR00313">
    <property type="entry name" value="CABNDNGRPT"/>
</dbReference>
<comment type="subcellular location">
    <subcellularLocation>
        <location evidence="1">Secreted</location>
    </subcellularLocation>
</comment>
<comment type="caution">
    <text evidence="5">The sequence shown here is derived from an EMBL/GenBank/DDBJ whole genome shotgun (WGS) entry which is preliminary data.</text>
</comment>
<dbReference type="RefSeq" id="WP_170151360.1">
    <property type="nucleotide sequence ID" value="NZ_QQBB01000001.1"/>
</dbReference>
<dbReference type="SUPFAM" id="SSF48113">
    <property type="entry name" value="Heme-dependent peroxidases"/>
    <property type="match status" value="1"/>
</dbReference>
<dbReference type="GO" id="GO:0006979">
    <property type="term" value="P:response to oxidative stress"/>
    <property type="evidence" value="ECO:0007669"/>
    <property type="project" value="InterPro"/>
</dbReference>
<dbReference type="GO" id="GO:0005509">
    <property type="term" value="F:calcium ion binding"/>
    <property type="evidence" value="ECO:0007669"/>
    <property type="project" value="InterPro"/>
</dbReference>
<feature type="compositionally biased region" description="Basic and acidic residues" evidence="4">
    <location>
        <begin position="656"/>
        <end position="677"/>
    </location>
</feature>
<dbReference type="InterPro" id="IPR018511">
    <property type="entry name" value="Hemolysin-typ_Ca-bd_CS"/>
</dbReference>
<dbReference type="InterPro" id="IPR037120">
    <property type="entry name" value="Haem_peroxidase_sf_animal"/>
</dbReference>
<dbReference type="Gene3D" id="2.150.10.10">
    <property type="entry name" value="Serralysin-like metalloprotease, C-terminal"/>
    <property type="match status" value="1"/>
</dbReference>
<keyword evidence="6" id="KW-1185">Reference proteome</keyword>
<sequence>MALQLDSEDIADLLNLVRTGQIRDSSGYGNNVANPTWGSSAQPFIRLTNPYYTDGASGIRTTVNTPRQISDIVSNQDNDGDGIEENIPNAFGGSALLTFFGQYFDHGLDFVPKGASGRVQIGSDGFPITASRANIIAGTGIDPDGIPNNGDEIAAQHLNMTSPYVDQNQAYGSHEAVTDLLRKWETGPSGKVQTAYLLTGDIDGSGRALLPTLNHIRENYRIMTDGQELTSEDISNFDGTGHALLLDFTPSYVNNNPANGYDLDKMGHYFVAGDGRLNENVMLTSIHTIWARNHNFWVDVLKERTGNKWTEEEYFQAAKIVNVAEYQRVVFTEFADAMAGGIDPGEEEHGFDGYDPTVDVSISAEFAHVAYRFGHSMLNETVSYKGADGIMGQLSLVQAFLNPGKIKDVGIDELLLGATGVTHQAIDVDVVNALRNQLVGQPLDLAALNIFRGRDTGIAPFNTVRAELYAKTGLSSLRPYTGWADFQARNGLSDAFINQLKQAYPEGFQAMDLWIGGLAEKPTKGQLGSTFGYIFLEQLDRLQDGDRFYYLEILDDSLFQSPDNAQTFADIIMRNTGITGLSDHVFLASSNGSTTGSKGAPPASPPPPVNLLVELTERSDKHTGTEKNEIIKALGGNDTVDGAGGDDQIWGGSGHDTIRGGGGKDDLRGEAGEDKLYGGDGNDTLDGGTGDDKMWGEKGDDIYRVDSRSDSVTETADGGTDTVEAWTSSFKLGAYVEHLVYKGGGAFSGTGNDLGNHITGGSMNDTLDGAGGNDTLKGLGGADNLKGGAGNDTMEGGAGNDTMDGGTGNDVFVFRKGFGRDTIKGFDADPSGGQDKLDVSALFGEGVETISITASGRNTVVAFGDDVIVLEGVNVRNISEADFII</sequence>
<organism evidence="5 6">
    <name type="scientific">Microvirga subterranea</name>
    <dbReference type="NCBI Taxonomy" id="186651"/>
    <lineage>
        <taxon>Bacteria</taxon>
        <taxon>Pseudomonadati</taxon>
        <taxon>Pseudomonadota</taxon>
        <taxon>Alphaproteobacteria</taxon>
        <taxon>Hyphomicrobiales</taxon>
        <taxon>Methylobacteriaceae</taxon>
        <taxon>Microvirga</taxon>
    </lineage>
</organism>
<dbReference type="PANTHER" id="PTHR11475">
    <property type="entry name" value="OXIDASE/PEROXIDASE"/>
    <property type="match status" value="1"/>
</dbReference>
<dbReference type="Gene3D" id="1.10.640.10">
    <property type="entry name" value="Haem peroxidase domain superfamily, animal type"/>
    <property type="match status" value="1"/>
</dbReference>
<dbReference type="Pfam" id="PF00353">
    <property type="entry name" value="HemolysinCabind"/>
    <property type="match status" value="3"/>
</dbReference>
<dbReference type="GO" id="GO:0020037">
    <property type="term" value="F:heme binding"/>
    <property type="evidence" value="ECO:0007669"/>
    <property type="project" value="InterPro"/>
</dbReference>
<evidence type="ECO:0000313" key="5">
    <source>
        <dbReference type="EMBL" id="RDI62121.1"/>
    </source>
</evidence>
<feature type="region of interest" description="Disordered" evidence="4">
    <location>
        <begin position="648"/>
        <end position="698"/>
    </location>
</feature>
<evidence type="ECO:0000256" key="1">
    <source>
        <dbReference type="ARBA" id="ARBA00004613"/>
    </source>
</evidence>
<dbReference type="InterPro" id="IPR010255">
    <property type="entry name" value="Haem_peroxidase_sf"/>
</dbReference>
<dbReference type="InterPro" id="IPR001343">
    <property type="entry name" value="Hemolysn_Ca-bd"/>
</dbReference>
<dbReference type="AlphaFoldDB" id="A0A370HVX8"/>
<protein>
    <submittedName>
        <fullName evidence="5">Hemolysin type calcium-binding protein</fullName>
    </submittedName>
</protein>
<keyword evidence="2" id="KW-0964">Secreted</keyword>
<dbReference type="PRINTS" id="PR00457">
    <property type="entry name" value="ANPEROXIDASE"/>
</dbReference>
<dbReference type="SUPFAM" id="SSF51120">
    <property type="entry name" value="beta-Roll"/>
    <property type="match status" value="2"/>
</dbReference>
<reference evidence="5 6" key="1">
    <citation type="submission" date="2018-07" db="EMBL/GenBank/DDBJ databases">
        <title>Genomic Encyclopedia of Type Strains, Phase IV (KMG-IV): sequencing the most valuable type-strain genomes for metagenomic binning, comparative biology and taxonomic classification.</title>
        <authorList>
            <person name="Goeker M."/>
        </authorList>
    </citation>
    <scope>NUCLEOTIDE SEQUENCE [LARGE SCALE GENOMIC DNA]</scope>
    <source>
        <strain evidence="5 6">DSM 14364</strain>
    </source>
</reference>
<proteinExistence type="predicted"/>
<dbReference type="InterPro" id="IPR019791">
    <property type="entry name" value="Haem_peroxidase_animal"/>
</dbReference>
<dbReference type="PROSITE" id="PS00330">
    <property type="entry name" value="HEMOLYSIN_CALCIUM"/>
    <property type="match status" value="3"/>
</dbReference>
<name>A0A370HVX8_9HYPH</name>
<dbReference type="EMBL" id="QQBB01000001">
    <property type="protein sequence ID" value="RDI62121.1"/>
    <property type="molecule type" value="Genomic_DNA"/>
</dbReference>
<dbReference type="PROSITE" id="PS50292">
    <property type="entry name" value="PEROXIDASE_3"/>
    <property type="match status" value="1"/>
</dbReference>